<accession>A0ABQ5PWF6</accession>
<comment type="caution">
    <text evidence="2">The sequence shown here is derived from an EMBL/GenBank/DDBJ whole genome shotgun (WGS) entry which is preliminary data.</text>
</comment>
<feature type="signal peptide" evidence="1">
    <location>
        <begin position="1"/>
        <end position="19"/>
    </location>
</feature>
<dbReference type="RefSeq" id="WP_285606701.1">
    <property type="nucleotide sequence ID" value="NZ_BSDC01000001.1"/>
</dbReference>
<organism evidence="2 3">
    <name type="scientific">Geothrix edaphica</name>
    <dbReference type="NCBI Taxonomy" id="2927976"/>
    <lineage>
        <taxon>Bacteria</taxon>
        <taxon>Pseudomonadati</taxon>
        <taxon>Acidobacteriota</taxon>
        <taxon>Holophagae</taxon>
        <taxon>Holophagales</taxon>
        <taxon>Holophagaceae</taxon>
        <taxon>Geothrix</taxon>
    </lineage>
</organism>
<protein>
    <submittedName>
        <fullName evidence="2">Uncharacterized protein</fullName>
    </submittedName>
</protein>
<proteinExistence type="predicted"/>
<feature type="chain" id="PRO_5047168420" evidence="1">
    <location>
        <begin position="20"/>
        <end position="186"/>
    </location>
</feature>
<dbReference type="Proteomes" id="UP001165044">
    <property type="component" value="Unassembled WGS sequence"/>
</dbReference>
<dbReference type="EMBL" id="BSDC01000001">
    <property type="protein sequence ID" value="GLH66449.1"/>
    <property type="molecule type" value="Genomic_DNA"/>
</dbReference>
<evidence type="ECO:0000313" key="3">
    <source>
        <dbReference type="Proteomes" id="UP001165044"/>
    </source>
</evidence>
<reference evidence="2" key="1">
    <citation type="journal article" date="2023" name="Antonie Van Leeuwenhoek">
        <title>Mesoterricola silvestris gen. nov., sp. nov., Mesoterricola sediminis sp. nov., Geothrix oryzae sp. nov., Geothrix edaphica sp. nov., Geothrix rubra sp. nov., and Geothrix limicola sp. nov., six novel members of Acidobacteriota isolated from soils.</title>
        <authorList>
            <person name="Itoh H."/>
            <person name="Sugisawa Y."/>
            <person name="Mise K."/>
            <person name="Xu Z."/>
            <person name="Kuniyasu M."/>
            <person name="Ushijima N."/>
            <person name="Kawano K."/>
            <person name="Kobayashi E."/>
            <person name="Shiratori Y."/>
            <person name="Masuda Y."/>
            <person name="Senoo K."/>
        </authorList>
    </citation>
    <scope>NUCLEOTIDE SEQUENCE</scope>
    <source>
        <strain evidence="2">Red802</strain>
    </source>
</reference>
<dbReference type="Gene3D" id="3.40.50.2300">
    <property type="match status" value="1"/>
</dbReference>
<evidence type="ECO:0000313" key="2">
    <source>
        <dbReference type="EMBL" id="GLH66449.1"/>
    </source>
</evidence>
<keyword evidence="3" id="KW-1185">Reference proteome</keyword>
<keyword evidence="1" id="KW-0732">Signal</keyword>
<name>A0ABQ5PWF6_9BACT</name>
<evidence type="ECO:0000256" key="1">
    <source>
        <dbReference type="SAM" id="SignalP"/>
    </source>
</evidence>
<sequence>MFRPTTLLALAALSTSLVAEDFGPVVKAAGIIYQGMNHFGVVCDYGRSQSQVADLQRALPEGATLTVIDVRHPMQVGRAGTMIQQRRVQLLALLPGDPLVYDGSGLATSLVAKFNGSIPAFGTTPAALKNGCVMAMGKATNWELLFNPKLLDIDLQRGVIEDVTITPWQNGTKGGPATLDLVFHYK</sequence>
<gene>
    <name evidence="2" type="ORF">GETHED_08130</name>
</gene>